<keyword evidence="8" id="KW-1185">Reference proteome</keyword>
<keyword evidence="5" id="KW-0460">Magnesium</keyword>
<dbReference type="STRING" id="748449.Halha_1758"/>
<keyword evidence="4" id="KW-0479">Metal-binding</keyword>
<dbReference type="GO" id="GO:0004659">
    <property type="term" value="F:prenyltransferase activity"/>
    <property type="evidence" value="ECO:0007669"/>
    <property type="project" value="InterPro"/>
</dbReference>
<evidence type="ECO:0000256" key="1">
    <source>
        <dbReference type="ARBA" id="ARBA00001946"/>
    </source>
</evidence>
<dbReference type="OrthoDB" id="9805316at2"/>
<sequence>MSWDQLTDELDDFEEYLHKFLVSGQPLIQESIIELANAGGKRIRPLLVIITAQFGDYKKEKVWPVAAAIELLHMATLVHDDIIDSSNLRRGIKTVQSRCGKDIAVFTGDYLFSLTFNILSEHTINKHLGLVSKVIKLICEEEIKQYQDRYNVELTYKDYFKRVENKTAILFETSCTLGAELGKIRQSNQDNLARYGRYLGMAFQVTDDLLDFTESIAKLGKPGANDFTQGVYTLPILYVLKETKCAAQLEELLEAPISNKEAIEKIIKDTSALDYTSEVAKNYIQQAKAELNSMPSDYNRERLLFLANQVLERNF</sequence>
<keyword evidence="3 6" id="KW-0808">Transferase</keyword>
<comment type="similarity">
    <text evidence="2 6">Belongs to the FPP/GGPP synthase family.</text>
</comment>
<dbReference type="Pfam" id="PF00348">
    <property type="entry name" value="polyprenyl_synt"/>
    <property type="match status" value="1"/>
</dbReference>
<evidence type="ECO:0000313" key="7">
    <source>
        <dbReference type="EMBL" id="AGB41694.1"/>
    </source>
</evidence>
<dbReference type="CDD" id="cd00685">
    <property type="entry name" value="Trans_IPPS_HT"/>
    <property type="match status" value="1"/>
</dbReference>
<dbReference type="PROSITE" id="PS00723">
    <property type="entry name" value="POLYPRENYL_SYNTHASE_1"/>
    <property type="match status" value="1"/>
</dbReference>
<dbReference type="InterPro" id="IPR000092">
    <property type="entry name" value="Polyprenyl_synt"/>
</dbReference>
<proteinExistence type="inferred from homology"/>
<dbReference type="GO" id="GO:0046872">
    <property type="term" value="F:metal ion binding"/>
    <property type="evidence" value="ECO:0007669"/>
    <property type="project" value="UniProtKB-KW"/>
</dbReference>
<dbReference type="InterPro" id="IPR008949">
    <property type="entry name" value="Isoprenoid_synthase_dom_sf"/>
</dbReference>
<organism evidence="7 8">
    <name type="scientific">Halobacteroides halobius (strain ATCC 35273 / DSM 5150 / MD-1)</name>
    <dbReference type="NCBI Taxonomy" id="748449"/>
    <lineage>
        <taxon>Bacteria</taxon>
        <taxon>Bacillati</taxon>
        <taxon>Bacillota</taxon>
        <taxon>Clostridia</taxon>
        <taxon>Halanaerobiales</taxon>
        <taxon>Halobacteroidaceae</taxon>
        <taxon>Halobacteroides</taxon>
    </lineage>
</organism>
<protein>
    <submittedName>
        <fullName evidence="7">Geranylgeranyl pyrophosphate synthase</fullName>
    </submittedName>
</protein>
<dbReference type="PATRIC" id="fig|748449.3.peg.1710"/>
<gene>
    <name evidence="7" type="ordered locus">Halha_1758</name>
</gene>
<dbReference type="AlphaFoldDB" id="L0KBD5"/>
<dbReference type="eggNOG" id="COG0142">
    <property type="taxonomic scope" value="Bacteria"/>
</dbReference>
<dbReference type="KEGG" id="hhl:Halha_1758"/>
<evidence type="ECO:0000256" key="5">
    <source>
        <dbReference type="ARBA" id="ARBA00022842"/>
    </source>
</evidence>
<evidence type="ECO:0000313" key="8">
    <source>
        <dbReference type="Proteomes" id="UP000010880"/>
    </source>
</evidence>
<dbReference type="HOGENOM" id="CLU_014015_2_0_9"/>
<comment type="cofactor">
    <cofactor evidence="1">
        <name>Mg(2+)</name>
        <dbReference type="ChEBI" id="CHEBI:18420"/>
    </cofactor>
</comment>
<dbReference type="SUPFAM" id="SSF48576">
    <property type="entry name" value="Terpenoid synthases"/>
    <property type="match status" value="1"/>
</dbReference>
<dbReference type="EMBL" id="CP003359">
    <property type="protein sequence ID" value="AGB41694.1"/>
    <property type="molecule type" value="Genomic_DNA"/>
</dbReference>
<evidence type="ECO:0000256" key="2">
    <source>
        <dbReference type="ARBA" id="ARBA00006706"/>
    </source>
</evidence>
<dbReference type="SFLD" id="SFLDS00005">
    <property type="entry name" value="Isoprenoid_Synthase_Type_I"/>
    <property type="match status" value="1"/>
</dbReference>
<dbReference type="PANTHER" id="PTHR12001">
    <property type="entry name" value="GERANYLGERANYL PYROPHOSPHATE SYNTHASE"/>
    <property type="match status" value="1"/>
</dbReference>
<name>L0KBD5_HALHC</name>
<dbReference type="RefSeq" id="WP_015327410.1">
    <property type="nucleotide sequence ID" value="NC_019978.1"/>
</dbReference>
<dbReference type="GO" id="GO:0008299">
    <property type="term" value="P:isoprenoid biosynthetic process"/>
    <property type="evidence" value="ECO:0007669"/>
    <property type="project" value="InterPro"/>
</dbReference>
<dbReference type="PANTHER" id="PTHR12001:SF69">
    <property type="entry name" value="ALL TRANS-POLYPRENYL-DIPHOSPHATE SYNTHASE PDSS1"/>
    <property type="match status" value="1"/>
</dbReference>
<reference evidence="8" key="1">
    <citation type="submission" date="2012-02" db="EMBL/GenBank/DDBJ databases">
        <title>The complete genome of Halobacteroides halobius DSM 5150.</title>
        <authorList>
            <person name="Lucas S."/>
            <person name="Copeland A."/>
            <person name="Lapidus A."/>
            <person name="Glavina del Rio T."/>
            <person name="Dalin E."/>
            <person name="Tice H."/>
            <person name="Bruce D."/>
            <person name="Goodwin L."/>
            <person name="Pitluck S."/>
            <person name="Peters L."/>
            <person name="Mikhailova N."/>
            <person name="Gu W."/>
            <person name="Kyrpides N."/>
            <person name="Mavromatis K."/>
            <person name="Ivanova N."/>
            <person name="Brettin T."/>
            <person name="Detter J.C."/>
            <person name="Han C."/>
            <person name="Larimer F."/>
            <person name="Land M."/>
            <person name="Hauser L."/>
            <person name="Markowitz V."/>
            <person name="Cheng J.-F."/>
            <person name="Hugenholtz P."/>
            <person name="Woyke T."/>
            <person name="Wu D."/>
            <person name="Tindall B."/>
            <person name="Pomrenke H."/>
            <person name="Brambilla E."/>
            <person name="Klenk H.-P."/>
            <person name="Eisen J.A."/>
        </authorList>
    </citation>
    <scope>NUCLEOTIDE SEQUENCE [LARGE SCALE GENOMIC DNA]</scope>
    <source>
        <strain evidence="8">ATCC 35273 / DSM 5150 / MD-1</strain>
    </source>
</reference>
<dbReference type="Proteomes" id="UP000010880">
    <property type="component" value="Chromosome"/>
</dbReference>
<evidence type="ECO:0000256" key="3">
    <source>
        <dbReference type="ARBA" id="ARBA00022679"/>
    </source>
</evidence>
<accession>L0KBD5</accession>
<dbReference type="Gene3D" id="1.10.600.10">
    <property type="entry name" value="Farnesyl Diphosphate Synthase"/>
    <property type="match status" value="1"/>
</dbReference>
<evidence type="ECO:0000256" key="4">
    <source>
        <dbReference type="ARBA" id="ARBA00022723"/>
    </source>
</evidence>
<dbReference type="InterPro" id="IPR033749">
    <property type="entry name" value="Polyprenyl_synt_CS"/>
</dbReference>
<evidence type="ECO:0000256" key="6">
    <source>
        <dbReference type="RuleBase" id="RU004466"/>
    </source>
</evidence>
<dbReference type="PROSITE" id="PS00444">
    <property type="entry name" value="POLYPRENYL_SYNTHASE_2"/>
    <property type="match status" value="1"/>
</dbReference>